<keyword evidence="1" id="KW-0812">Transmembrane</keyword>
<evidence type="ECO:0000313" key="2">
    <source>
        <dbReference type="EMBL" id="KIJ92861.1"/>
    </source>
</evidence>
<name>A0A0C9X5E2_9AGAR</name>
<keyword evidence="3" id="KW-1185">Reference proteome</keyword>
<proteinExistence type="predicted"/>
<dbReference type="AlphaFoldDB" id="A0A0C9X5E2"/>
<keyword evidence="1" id="KW-1133">Transmembrane helix</keyword>
<organism evidence="2 3">
    <name type="scientific">Laccaria amethystina LaAM-08-1</name>
    <dbReference type="NCBI Taxonomy" id="1095629"/>
    <lineage>
        <taxon>Eukaryota</taxon>
        <taxon>Fungi</taxon>
        <taxon>Dikarya</taxon>
        <taxon>Basidiomycota</taxon>
        <taxon>Agaricomycotina</taxon>
        <taxon>Agaricomycetes</taxon>
        <taxon>Agaricomycetidae</taxon>
        <taxon>Agaricales</taxon>
        <taxon>Agaricineae</taxon>
        <taxon>Hydnangiaceae</taxon>
        <taxon>Laccaria</taxon>
    </lineage>
</organism>
<evidence type="ECO:0000313" key="3">
    <source>
        <dbReference type="Proteomes" id="UP000054477"/>
    </source>
</evidence>
<feature type="transmembrane region" description="Helical" evidence="1">
    <location>
        <begin position="69"/>
        <end position="93"/>
    </location>
</feature>
<dbReference type="HOGENOM" id="CLU_1959924_0_0_1"/>
<dbReference type="Proteomes" id="UP000054477">
    <property type="component" value="Unassembled WGS sequence"/>
</dbReference>
<accession>A0A0C9X5E2</accession>
<keyword evidence="1" id="KW-0472">Membrane</keyword>
<reference evidence="3" key="2">
    <citation type="submission" date="2015-01" db="EMBL/GenBank/DDBJ databases">
        <title>Evolutionary Origins and Diversification of the Mycorrhizal Mutualists.</title>
        <authorList>
            <consortium name="DOE Joint Genome Institute"/>
            <consortium name="Mycorrhizal Genomics Consortium"/>
            <person name="Kohler A."/>
            <person name="Kuo A."/>
            <person name="Nagy L.G."/>
            <person name="Floudas D."/>
            <person name="Copeland A."/>
            <person name="Barry K.W."/>
            <person name="Cichocki N."/>
            <person name="Veneault-Fourrey C."/>
            <person name="LaButti K."/>
            <person name="Lindquist E.A."/>
            <person name="Lipzen A."/>
            <person name="Lundell T."/>
            <person name="Morin E."/>
            <person name="Murat C."/>
            <person name="Riley R."/>
            <person name="Ohm R."/>
            <person name="Sun H."/>
            <person name="Tunlid A."/>
            <person name="Henrissat B."/>
            <person name="Grigoriev I.V."/>
            <person name="Hibbett D.S."/>
            <person name="Martin F."/>
        </authorList>
    </citation>
    <scope>NUCLEOTIDE SEQUENCE [LARGE SCALE GENOMIC DNA]</scope>
    <source>
        <strain evidence="3">LaAM-08-1</strain>
    </source>
</reference>
<dbReference type="EMBL" id="KN838879">
    <property type="protein sequence ID" value="KIJ92861.1"/>
    <property type="molecule type" value="Genomic_DNA"/>
</dbReference>
<evidence type="ECO:0000256" key="1">
    <source>
        <dbReference type="SAM" id="Phobius"/>
    </source>
</evidence>
<protein>
    <submittedName>
        <fullName evidence="2">Unplaced genomic scaffold K443scaffold_344, whole genome shotgun sequence</fullName>
    </submittedName>
</protein>
<sequence length="128" mass="14405">MLLSTNSDTFWSLKKSLSNFDDFVCPQLYFSRGFYPVSLSTPANFKVGLVYSSSFHYPGLFLGQQLSKLALFVLVLSILPGSFFRCSFANMVCHCKEPAKGQKTSSELLQVRTQTSKIFNTHTIAIER</sequence>
<gene>
    <name evidence="2" type="ORF">K443DRAFT_112945</name>
</gene>
<reference evidence="2 3" key="1">
    <citation type="submission" date="2014-04" db="EMBL/GenBank/DDBJ databases">
        <authorList>
            <consortium name="DOE Joint Genome Institute"/>
            <person name="Kuo A."/>
            <person name="Kohler A."/>
            <person name="Nagy L.G."/>
            <person name="Floudas D."/>
            <person name="Copeland A."/>
            <person name="Barry K.W."/>
            <person name="Cichocki N."/>
            <person name="Veneault-Fourrey C."/>
            <person name="LaButti K."/>
            <person name="Lindquist E.A."/>
            <person name="Lipzen A."/>
            <person name="Lundell T."/>
            <person name="Morin E."/>
            <person name="Murat C."/>
            <person name="Sun H."/>
            <person name="Tunlid A."/>
            <person name="Henrissat B."/>
            <person name="Grigoriev I.V."/>
            <person name="Hibbett D.S."/>
            <person name="Martin F."/>
            <person name="Nordberg H.P."/>
            <person name="Cantor M.N."/>
            <person name="Hua S.X."/>
        </authorList>
    </citation>
    <scope>NUCLEOTIDE SEQUENCE [LARGE SCALE GENOMIC DNA]</scope>
    <source>
        <strain evidence="2 3">LaAM-08-1</strain>
    </source>
</reference>